<name>A0A6V7H0I4_9HYME</name>
<gene>
    <name evidence="2" type="ORF">MHI_LOCUS200889</name>
</gene>
<feature type="compositionally biased region" description="Basic and acidic residues" evidence="1">
    <location>
        <begin position="48"/>
        <end position="57"/>
    </location>
</feature>
<protein>
    <submittedName>
        <fullName evidence="2">Uncharacterized protein</fullName>
    </submittedName>
</protein>
<organism evidence="2 3">
    <name type="scientific">Heterotrigona itama</name>
    <dbReference type="NCBI Taxonomy" id="395501"/>
    <lineage>
        <taxon>Eukaryota</taxon>
        <taxon>Metazoa</taxon>
        <taxon>Ecdysozoa</taxon>
        <taxon>Arthropoda</taxon>
        <taxon>Hexapoda</taxon>
        <taxon>Insecta</taxon>
        <taxon>Pterygota</taxon>
        <taxon>Neoptera</taxon>
        <taxon>Endopterygota</taxon>
        <taxon>Hymenoptera</taxon>
        <taxon>Apocrita</taxon>
        <taxon>Aculeata</taxon>
        <taxon>Apoidea</taxon>
        <taxon>Anthophila</taxon>
        <taxon>Apidae</taxon>
        <taxon>Heterotrigona</taxon>
    </lineage>
</organism>
<feature type="compositionally biased region" description="Acidic residues" evidence="1">
    <location>
        <begin position="1"/>
        <end position="41"/>
    </location>
</feature>
<feature type="compositionally biased region" description="Acidic residues" evidence="1">
    <location>
        <begin position="89"/>
        <end position="98"/>
    </location>
</feature>
<reference evidence="2" key="1">
    <citation type="submission" date="2020-07" db="EMBL/GenBank/DDBJ databases">
        <authorList>
            <person name="Nazaruddin N."/>
        </authorList>
    </citation>
    <scope>NUCLEOTIDE SEQUENCE</scope>
</reference>
<feature type="compositionally biased region" description="Basic and acidic residues" evidence="1">
    <location>
        <begin position="68"/>
        <end position="88"/>
    </location>
</feature>
<feature type="region of interest" description="Disordered" evidence="1">
    <location>
        <begin position="144"/>
        <end position="164"/>
    </location>
</feature>
<dbReference type="EMBL" id="CAJDYZ010003925">
    <property type="protein sequence ID" value="CAD1470721.1"/>
    <property type="molecule type" value="Genomic_DNA"/>
</dbReference>
<feature type="compositionally biased region" description="Basic residues" evidence="1">
    <location>
        <begin position="58"/>
        <end position="67"/>
    </location>
</feature>
<sequence length="164" mass="19244">MYTEEFNDDDDDDDDDDDPDDPDEADIDNADYDSNYDDDEAFSSPYKAEAEAKESQRSHRIAPHHEKKVLEEKLDSRENNTKQKRDILDDTDDDALDDTDDYTLDLLLNWQANLKRKRSTDRENHHHSFKKSFVKRQESYRGSSSFRETLKDSSDEEQNTLVAI</sequence>
<evidence type="ECO:0000313" key="3">
    <source>
        <dbReference type="Proteomes" id="UP000752696"/>
    </source>
</evidence>
<feature type="region of interest" description="Disordered" evidence="1">
    <location>
        <begin position="117"/>
        <end position="136"/>
    </location>
</feature>
<proteinExistence type="predicted"/>
<feature type="non-terminal residue" evidence="2">
    <location>
        <position position="1"/>
    </location>
</feature>
<comment type="caution">
    <text evidence="2">The sequence shown here is derived from an EMBL/GenBank/DDBJ whole genome shotgun (WGS) entry which is preliminary data.</text>
</comment>
<dbReference type="Proteomes" id="UP000752696">
    <property type="component" value="Unassembled WGS sequence"/>
</dbReference>
<accession>A0A6V7H0I4</accession>
<dbReference type="AlphaFoldDB" id="A0A6V7H0I4"/>
<evidence type="ECO:0000313" key="2">
    <source>
        <dbReference type="EMBL" id="CAD1470721.1"/>
    </source>
</evidence>
<keyword evidence="3" id="KW-1185">Reference proteome</keyword>
<feature type="region of interest" description="Disordered" evidence="1">
    <location>
        <begin position="1"/>
        <end position="98"/>
    </location>
</feature>
<evidence type="ECO:0000256" key="1">
    <source>
        <dbReference type="SAM" id="MobiDB-lite"/>
    </source>
</evidence>